<evidence type="ECO:0000256" key="3">
    <source>
        <dbReference type="ARBA" id="ARBA00022781"/>
    </source>
</evidence>
<dbReference type="AlphaFoldDB" id="A0A383F0Z7"/>
<dbReference type="GO" id="GO:0016020">
    <property type="term" value="C:membrane"/>
    <property type="evidence" value="ECO:0007669"/>
    <property type="project" value="UniProtKB-SubCell"/>
</dbReference>
<dbReference type="GO" id="GO:0046933">
    <property type="term" value="F:proton-transporting ATP synthase activity, rotational mechanism"/>
    <property type="evidence" value="ECO:0007669"/>
    <property type="project" value="InterPro"/>
</dbReference>
<gene>
    <name evidence="7" type="ORF">METZ01_LOCUS515378</name>
</gene>
<evidence type="ECO:0000256" key="6">
    <source>
        <dbReference type="ARBA" id="ARBA00023310"/>
    </source>
</evidence>
<keyword evidence="3" id="KW-0375">Hydrogen ion transport</keyword>
<dbReference type="PANTHER" id="PTHR11910">
    <property type="entry name" value="ATP SYNTHASE DELTA CHAIN"/>
    <property type="match status" value="1"/>
</dbReference>
<evidence type="ECO:0000313" key="7">
    <source>
        <dbReference type="EMBL" id="SVE62524.1"/>
    </source>
</evidence>
<comment type="subcellular location">
    <subcellularLocation>
        <location evidence="1">Membrane</location>
    </subcellularLocation>
</comment>
<sequence>MNNHKYAKIFFDLCQKANNISKIHAQLKLVAYLFNKVSAFRLVVITKRLNNNDKINIIEKSLYSFDLTVIEFLTIIIKNNHTNHLIDIINRFNKLVHTHSHMNNIEITTATKLNDEDLQSLSNIISQKLQLSP</sequence>
<evidence type="ECO:0000256" key="5">
    <source>
        <dbReference type="ARBA" id="ARBA00023136"/>
    </source>
</evidence>
<evidence type="ECO:0008006" key="8">
    <source>
        <dbReference type="Google" id="ProtNLM"/>
    </source>
</evidence>
<keyword evidence="2" id="KW-0813">Transport</keyword>
<keyword evidence="5" id="KW-0472">Membrane</keyword>
<evidence type="ECO:0000256" key="4">
    <source>
        <dbReference type="ARBA" id="ARBA00023065"/>
    </source>
</evidence>
<protein>
    <recommendedName>
        <fullName evidence="8">ATP synthase F(1) sector subunit delta</fullName>
    </recommendedName>
</protein>
<dbReference type="InterPro" id="IPR026015">
    <property type="entry name" value="ATP_synth_OSCP/delta_N_sf"/>
</dbReference>
<organism evidence="7">
    <name type="scientific">marine metagenome</name>
    <dbReference type="NCBI Taxonomy" id="408172"/>
    <lineage>
        <taxon>unclassified sequences</taxon>
        <taxon>metagenomes</taxon>
        <taxon>ecological metagenomes</taxon>
    </lineage>
</organism>
<dbReference type="Gene3D" id="1.10.520.20">
    <property type="entry name" value="N-terminal domain of the delta subunit of the F1F0-ATP synthase"/>
    <property type="match status" value="1"/>
</dbReference>
<keyword evidence="4" id="KW-0406">Ion transport</keyword>
<dbReference type="EMBL" id="UINC01230406">
    <property type="protein sequence ID" value="SVE62524.1"/>
    <property type="molecule type" value="Genomic_DNA"/>
</dbReference>
<evidence type="ECO:0000256" key="1">
    <source>
        <dbReference type="ARBA" id="ARBA00004370"/>
    </source>
</evidence>
<reference evidence="7" key="1">
    <citation type="submission" date="2018-05" db="EMBL/GenBank/DDBJ databases">
        <authorList>
            <person name="Lanie J.A."/>
            <person name="Ng W.-L."/>
            <person name="Kazmierczak K.M."/>
            <person name="Andrzejewski T.M."/>
            <person name="Davidsen T.M."/>
            <person name="Wayne K.J."/>
            <person name="Tettelin H."/>
            <person name="Glass J.I."/>
            <person name="Rusch D."/>
            <person name="Podicherti R."/>
            <person name="Tsui H.-C.T."/>
            <person name="Winkler M.E."/>
        </authorList>
    </citation>
    <scope>NUCLEOTIDE SEQUENCE</scope>
</reference>
<dbReference type="InterPro" id="IPR000711">
    <property type="entry name" value="ATPase_OSCP/dsu"/>
</dbReference>
<keyword evidence="6" id="KW-0066">ATP synthesis</keyword>
<dbReference type="SUPFAM" id="SSF47928">
    <property type="entry name" value="N-terminal domain of the delta subunit of the F1F0-ATP synthase"/>
    <property type="match status" value="1"/>
</dbReference>
<accession>A0A383F0Z7</accession>
<dbReference type="Pfam" id="PF00213">
    <property type="entry name" value="OSCP"/>
    <property type="match status" value="1"/>
</dbReference>
<proteinExistence type="predicted"/>
<feature type="non-terminal residue" evidence="7">
    <location>
        <position position="133"/>
    </location>
</feature>
<evidence type="ECO:0000256" key="2">
    <source>
        <dbReference type="ARBA" id="ARBA00022448"/>
    </source>
</evidence>
<name>A0A383F0Z7_9ZZZZ</name>